<protein>
    <submittedName>
        <fullName evidence="1">Uncharacterized protein</fullName>
    </submittedName>
</protein>
<keyword evidence="2" id="KW-1185">Reference proteome</keyword>
<evidence type="ECO:0000313" key="1">
    <source>
        <dbReference type="EMBL" id="MFM9518232.1"/>
    </source>
</evidence>
<dbReference type="Proteomes" id="UP001631987">
    <property type="component" value="Unassembled WGS sequence"/>
</dbReference>
<sequence length="102" mass="11291">MPNSDLLPSLLALEAAILELSNWVEQHGSADSVEKSAMVFTVEKYTLEIKIFALSGGLPAQISRSGAQKKALSAVRMQAVWKNRLFQQNRPKSARSVTRKYS</sequence>
<dbReference type="RefSeq" id="WP_409078800.1">
    <property type="nucleotide sequence ID" value="NZ_CP178857.1"/>
</dbReference>
<comment type="caution">
    <text evidence="1">The sequence shown here is derived from an EMBL/GenBank/DDBJ whole genome shotgun (WGS) entry which is preliminary data.</text>
</comment>
<accession>A0ABW9HAA9</accession>
<proteinExistence type="predicted"/>
<reference evidence="1 2" key="1">
    <citation type="submission" date="2024-12" db="EMBL/GenBank/DDBJ databases">
        <title>Pseudomonas species isolated from Lotus nodules promote plant growth.</title>
        <authorList>
            <person name="Yu Y.-H."/>
            <person name="Kurtenbach J."/>
            <person name="Crosbie D."/>
            <person name="Brachmann A."/>
            <person name="Marin M."/>
        </authorList>
    </citation>
    <scope>NUCLEOTIDE SEQUENCE [LARGE SCALE GENOMIC DNA]</scope>
    <source>
        <strain evidence="1 2">PLb12A</strain>
    </source>
</reference>
<gene>
    <name evidence="1" type="ORF">ACKKH4_13375</name>
</gene>
<name>A0ABW9HAA9_9PSED</name>
<evidence type="ECO:0000313" key="2">
    <source>
        <dbReference type="Proteomes" id="UP001631987"/>
    </source>
</evidence>
<organism evidence="1 2">
    <name type="scientific">Pseudomonas monachiensis</name>
    <dbReference type="NCBI Taxonomy" id="3060212"/>
    <lineage>
        <taxon>Bacteria</taxon>
        <taxon>Pseudomonadati</taxon>
        <taxon>Pseudomonadota</taxon>
        <taxon>Gammaproteobacteria</taxon>
        <taxon>Pseudomonadales</taxon>
        <taxon>Pseudomonadaceae</taxon>
        <taxon>Pseudomonas</taxon>
    </lineage>
</organism>
<dbReference type="EMBL" id="JBJVNW010000006">
    <property type="protein sequence ID" value="MFM9518232.1"/>
    <property type="molecule type" value="Genomic_DNA"/>
</dbReference>